<dbReference type="Pfam" id="PF07715">
    <property type="entry name" value="Plug"/>
    <property type="match status" value="1"/>
</dbReference>
<evidence type="ECO:0000259" key="3">
    <source>
        <dbReference type="Pfam" id="PF07715"/>
    </source>
</evidence>
<organism evidence="4 5">
    <name type="scientific">Agaribacillus aureus</name>
    <dbReference type="NCBI Taxonomy" id="3051825"/>
    <lineage>
        <taxon>Bacteria</taxon>
        <taxon>Pseudomonadati</taxon>
        <taxon>Bacteroidota</taxon>
        <taxon>Cytophagia</taxon>
        <taxon>Cytophagales</taxon>
        <taxon>Splendidivirgaceae</taxon>
        <taxon>Agaribacillus</taxon>
    </lineage>
</organism>
<keyword evidence="1 2" id="KW-0472">Membrane</keyword>
<evidence type="ECO:0000256" key="1">
    <source>
        <dbReference type="PROSITE-ProRule" id="PRU01360"/>
    </source>
</evidence>
<accession>A0ABT8KZM0</accession>
<dbReference type="EMBL" id="JAUJEB010000001">
    <property type="protein sequence ID" value="MDN5210466.1"/>
    <property type="molecule type" value="Genomic_DNA"/>
</dbReference>
<dbReference type="NCBIfam" id="TIGR04056">
    <property type="entry name" value="OMP_RagA_SusC"/>
    <property type="match status" value="1"/>
</dbReference>
<dbReference type="InterPro" id="IPR023997">
    <property type="entry name" value="TonB-dep_OMP_SusC/RagA_CS"/>
</dbReference>
<dbReference type="PROSITE" id="PS52016">
    <property type="entry name" value="TONB_DEPENDENT_REC_3"/>
    <property type="match status" value="1"/>
</dbReference>
<dbReference type="Gene3D" id="2.170.130.10">
    <property type="entry name" value="TonB-dependent receptor, plug domain"/>
    <property type="match status" value="1"/>
</dbReference>
<dbReference type="NCBIfam" id="TIGR04057">
    <property type="entry name" value="SusC_RagA_signa"/>
    <property type="match status" value="1"/>
</dbReference>
<evidence type="ECO:0000313" key="5">
    <source>
        <dbReference type="Proteomes" id="UP001172083"/>
    </source>
</evidence>
<reference evidence="4" key="1">
    <citation type="submission" date="2023-06" db="EMBL/GenBank/DDBJ databases">
        <title>Genomic of Agaribacillus aureum.</title>
        <authorList>
            <person name="Wang G."/>
        </authorList>
    </citation>
    <scope>NUCLEOTIDE SEQUENCE</scope>
    <source>
        <strain evidence="4">BMA12</strain>
    </source>
</reference>
<keyword evidence="1" id="KW-0998">Cell outer membrane</keyword>
<dbReference type="InterPro" id="IPR023996">
    <property type="entry name" value="TonB-dep_OMP_SusC/RagA"/>
</dbReference>
<dbReference type="Pfam" id="PF13715">
    <property type="entry name" value="CarbopepD_reg_2"/>
    <property type="match status" value="1"/>
</dbReference>
<feature type="transmembrane region" description="Helical" evidence="2">
    <location>
        <begin position="21"/>
        <end position="40"/>
    </location>
</feature>
<keyword evidence="2" id="KW-1133">Transmembrane helix</keyword>
<evidence type="ECO:0000313" key="4">
    <source>
        <dbReference type="EMBL" id="MDN5210466.1"/>
    </source>
</evidence>
<proteinExistence type="inferred from homology"/>
<dbReference type="SUPFAM" id="SSF49464">
    <property type="entry name" value="Carboxypeptidase regulatory domain-like"/>
    <property type="match status" value="1"/>
</dbReference>
<comment type="similarity">
    <text evidence="1">Belongs to the TonB-dependent receptor family.</text>
</comment>
<dbReference type="InterPro" id="IPR039426">
    <property type="entry name" value="TonB-dep_rcpt-like"/>
</dbReference>
<evidence type="ECO:0000256" key="2">
    <source>
        <dbReference type="SAM" id="Phobius"/>
    </source>
</evidence>
<dbReference type="Proteomes" id="UP001172083">
    <property type="component" value="Unassembled WGS sequence"/>
</dbReference>
<keyword evidence="1" id="KW-0813">Transport</keyword>
<sequence length="1040" mass="113934">MNYLLQIINYLLKKNVPKTNLLKACITGTLLLFVVFGVHAQTIVRGTVKSETGAGLPGANVVIKGTSTGTVTDLDGKYHLEIVSENSSLIVSYLGYVSQEVAVGNNSIIDVQLEPDLAHLAEVIVVAYGQQRTKLVTGSIAAIEAEELKELPLATIQQKLQGRFAGVQINQTTGRPGGGTSVRIRGAASISAGNQPLYVVDGLPINGDLNNLNPNEVENISVLKGAAASSLYGSRAANGVVLITTKRAKKGQEASVNVTLTSGVGQIPEYLTPDLLNAKEWVTHMSWYWEDRVRYQNEDPANIPEIFRNPEAYNGPDTDWYDELLRTSTYQDYNVSFVDGSGSVLTSNVATFHNERGNVLNSDFQRFSLRSNNIFQANANLKVGFNIAPTFTQNNGVQGTDGRYQLIWTAVITPPIFDPNQRDPDGTLVDNFLDNPAPVWSIPNAKNRLLEATQESSSLRLLSNVFAELDFLEDFKFRTALSVDYLSSKSRFYNPSNVGLAPWHFNLPIIATGGSGSGTARNWVFENSINYTRTINDAHNIDALVVYSSQEQRNESLSVSGNTFANDEIPWISAATNRDAGTGVTEWTLASFLARVNYDYKGKYLLRASYRRDGSSRFGADNRWGSFPSISAGWVVSEENFMKNQSLISFLKLRAEHGKSGNFNLPGNYRHLGNTSVSNYVINGAVVEGRRQTSLGNSLLTWETSVGSGIGFDIGLLNDRFEFTFDYYQKTTDGLFFGIDVPLSSGFGSVQSNIGEFDFWGYEFSGKLDNIVKDNFTWTSRFNISFDRNKTVKLGTNDTPLGGGGGSGIGGVSNKTEVGQPLGQFWGHVSDGVYVDQADLDNSPSGPNSIVGGVKWRDINGDGVFTQDDNDRTYIGNPQPDFIYGITNEFTYKNFDLSVHIAGSYGNDMQYGFLEWTWLLDGLFNVDRAVLDRWRSPENPGAGLIPGSTQNRNWRLNSDLVTFDASHLAIKNITLGYNLPKINSAIQSARINASVQNAYIFTNYPGVNPEATNLNGIPSGVDNGAYPVPRTFVLGLSLTF</sequence>
<comment type="subcellular location">
    <subcellularLocation>
        <location evidence="1">Cell outer membrane</location>
        <topology evidence="1">Multi-pass membrane protein</topology>
    </subcellularLocation>
</comment>
<keyword evidence="5" id="KW-1185">Reference proteome</keyword>
<keyword evidence="1 2" id="KW-0812">Transmembrane</keyword>
<dbReference type="InterPro" id="IPR037066">
    <property type="entry name" value="Plug_dom_sf"/>
</dbReference>
<dbReference type="RefSeq" id="WP_346755810.1">
    <property type="nucleotide sequence ID" value="NZ_JAUJEB010000001.1"/>
</dbReference>
<feature type="domain" description="TonB-dependent receptor plug" evidence="3">
    <location>
        <begin position="136"/>
        <end position="240"/>
    </location>
</feature>
<keyword evidence="4" id="KW-0675">Receptor</keyword>
<dbReference type="SUPFAM" id="SSF56935">
    <property type="entry name" value="Porins"/>
    <property type="match status" value="1"/>
</dbReference>
<dbReference type="InterPro" id="IPR012910">
    <property type="entry name" value="Plug_dom"/>
</dbReference>
<protein>
    <submittedName>
        <fullName evidence="4">TonB-dependent receptor</fullName>
    </submittedName>
</protein>
<keyword evidence="1" id="KW-1134">Transmembrane beta strand</keyword>
<gene>
    <name evidence="4" type="ORF">QQ020_00355</name>
</gene>
<name>A0ABT8KZM0_9BACT</name>
<dbReference type="Gene3D" id="2.60.40.1120">
    <property type="entry name" value="Carboxypeptidase-like, regulatory domain"/>
    <property type="match status" value="1"/>
</dbReference>
<dbReference type="InterPro" id="IPR008969">
    <property type="entry name" value="CarboxyPept-like_regulatory"/>
</dbReference>
<comment type="caution">
    <text evidence="4">The sequence shown here is derived from an EMBL/GenBank/DDBJ whole genome shotgun (WGS) entry which is preliminary data.</text>
</comment>